<feature type="transmembrane region" description="Helical" evidence="1">
    <location>
        <begin position="60"/>
        <end position="81"/>
    </location>
</feature>
<comment type="caution">
    <text evidence="2">The sequence shown here is derived from an EMBL/GenBank/DDBJ whole genome shotgun (WGS) entry which is preliminary data.</text>
</comment>
<sequence length="128" mass="13723">MSELSETTATGSGKNVGADMTILEFLEATGIKFGVATAGFAGGLLRALSRRSFTWREVVLSPLCGLLAASYLTAPVLHYFYKIGWPLPDDPITTMHAAAFLTGTSAMWISDLALEAIVRWRNGKTPAN</sequence>
<gene>
    <name evidence="2" type="ORF">QE408_003069</name>
</gene>
<keyword evidence="1" id="KW-1133">Transmembrane helix</keyword>
<protein>
    <recommendedName>
        <fullName evidence="4">Holin</fullName>
    </recommendedName>
</protein>
<organism evidence="2 3">
    <name type="scientific">Agrobacterium larrymoorei</name>
    <dbReference type="NCBI Taxonomy" id="160699"/>
    <lineage>
        <taxon>Bacteria</taxon>
        <taxon>Pseudomonadati</taxon>
        <taxon>Pseudomonadota</taxon>
        <taxon>Alphaproteobacteria</taxon>
        <taxon>Hyphomicrobiales</taxon>
        <taxon>Rhizobiaceae</taxon>
        <taxon>Rhizobium/Agrobacterium group</taxon>
        <taxon>Agrobacterium</taxon>
    </lineage>
</organism>
<accession>A0ABU0ULT8</accession>
<keyword evidence="1" id="KW-0812">Transmembrane</keyword>
<dbReference type="Proteomes" id="UP001224781">
    <property type="component" value="Unassembled WGS sequence"/>
</dbReference>
<evidence type="ECO:0000313" key="3">
    <source>
        <dbReference type="Proteomes" id="UP001224781"/>
    </source>
</evidence>
<evidence type="ECO:0000256" key="1">
    <source>
        <dbReference type="SAM" id="Phobius"/>
    </source>
</evidence>
<dbReference type="EMBL" id="JAUTBL010000002">
    <property type="protein sequence ID" value="MDQ1185926.1"/>
    <property type="molecule type" value="Genomic_DNA"/>
</dbReference>
<keyword evidence="3" id="KW-1185">Reference proteome</keyword>
<feature type="transmembrane region" description="Helical" evidence="1">
    <location>
        <begin position="93"/>
        <end position="114"/>
    </location>
</feature>
<evidence type="ECO:0000313" key="2">
    <source>
        <dbReference type="EMBL" id="MDQ1185926.1"/>
    </source>
</evidence>
<proteinExistence type="predicted"/>
<reference evidence="2 3" key="1">
    <citation type="submission" date="2023-07" db="EMBL/GenBank/DDBJ databases">
        <title>Functional and genomic diversity of the sorghum phyllosphere microbiome.</title>
        <authorList>
            <person name="Shade A."/>
        </authorList>
    </citation>
    <scope>NUCLEOTIDE SEQUENCE [LARGE SCALE GENOMIC DNA]</scope>
    <source>
        <strain evidence="2 3">SORGH_AS_1126</strain>
    </source>
</reference>
<feature type="transmembrane region" description="Helical" evidence="1">
    <location>
        <begin position="30"/>
        <end position="48"/>
    </location>
</feature>
<keyword evidence="1" id="KW-0472">Membrane</keyword>
<evidence type="ECO:0008006" key="4">
    <source>
        <dbReference type="Google" id="ProtNLM"/>
    </source>
</evidence>
<name>A0ABU0ULT8_9HYPH</name>